<dbReference type="AlphaFoldDB" id="A0A4Y7RK78"/>
<gene>
    <name evidence="2" type="ORF">FA13DRAFT_1722645</name>
</gene>
<feature type="region of interest" description="Disordered" evidence="1">
    <location>
        <begin position="1"/>
        <end position="22"/>
    </location>
</feature>
<feature type="region of interest" description="Disordered" evidence="1">
    <location>
        <begin position="81"/>
        <end position="118"/>
    </location>
</feature>
<evidence type="ECO:0000313" key="3">
    <source>
        <dbReference type="Proteomes" id="UP000298030"/>
    </source>
</evidence>
<feature type="compositionally biased region" description="Basic and acidic residues" evidence="1">
    <location>
        <begin position="81"/>
        <end position="106"/>
    </location>
</feature>
<feature type="region of interest" description="Disordered" evidence="1">
    <location>
        <begin position="240"/>
        <end position="260"/>
    </location>
</feature>
<dbReference type="Proteomes" id="UP000298030">
    <property type="component" value="Unassembled WGS sequence"/>
</dbReference>
<evidence type="ECO:0000256" key="1">
    <source>
        <dbReference type="SAM" id="MobiDB-lite"/>
    </source>
</evidence>
<comment type="caution">
    <text evidence="2">The sequence shown here is derived from an EMBL/GenBank/DDBJ whole genome shotgun (WGS) entry which is preliminary data.</text>
</comment>
<proteinExistence type="predicted"/>
<organism evidence="2 3">
    <name type="scientific">Coprinellus micaceus</name>
    <name type="common">Glistening ink-cap mushroom</name>
    <name type="synonym">Coprinus micaceus</name>
    <dbReference type="NCBI Taxonomy" id="71717"/>
    <lineage>
        <taxon>Eukaryota</taxon>
        <taxon>Fungi</taxon>
        <taxon>Dikarya</taxon>
        <taxon>Basidiomycota</taxon>
        <taxon>Agaricomycotina</taxon>
        <taxon>Agaricomycetes</taxon>
        <taxon>Agaricomycetidae</taxon>
        <taxon>Agaricales</taxon>
        <taxon>Agaricineae</taxon>
        <taxon>Psathyrellaceae</taxon>
        <taxon>Coprinellus</taxon>
    </lineage>
</organism>
<dbReference type="EMBL" id="QPFP01000523">
    <property type="protein sequence ID" value="TEB09082.1"/>
    <property type="molecule type" value="Genomic_DNA"/>
</dbReference>
<reference evidence="2 3" key="1">
    <citation type="journal article" date="2019" name="Nat. Ecol. Evol.">
        <title>Megaphylogeny resolves global patterns of mushroom evolution.</title>
        <authorList>
            <person name="Varga T."/>
            <person name="Krizsan K."/>
            <person name="Foldi C."/>
            <person name="Dima B."/>
            <person name="Sanchez-Garcia M."/>
            <person name="Sanchez-Ramirez S."/>
            <person name="Szollosi G.J."/>
            <person name="Szarkandi J.G."/>
            <person name="Papp V."/>
            <person name="Albert L."/>
            <person name="Andreopoulos W."/>
            <person name="Angelini C."/>
            <person name="Antonin V."/>
            <person name="Barry K.W."/>
            <person name="Bougher N.L."/>
            <person name="Buchanan P."/>
            <person name="Buyck B."/>
            <person name="Bense V."/>
            <person name="Catcheside P."/>
            <person name="Chovatia M."/>
            <person name="Cooper J."/>
            <person name="Damon W."/>
            <person name="Desjardin D."/>
            <person name="Finy P."/>
            <person name="Geml J."/>
            <person name="Haridas S."/>
            <person name="Hughes K."/>
            <person name="Justo A."/>
            <person name="Karasinski D."/>
            <person name="Kautmanova I."/>
            <person name="Kiss B."/>
            <person name="Kocsube S."/>
            <person name="Kotiranta H."/>
            <person name="LaButti K.M."/>
            <person name="Lechner B.E."/>
            <person name="Liimatainen K."/>
            <person name="Lipzen A."/>
            <person name="Lukacs Z."/>
            <person name="Mihaltcheva S."/>
            <person name="Morgado L.N."/>
            <person name="Niskanen T."/>
            <person name="Noordeloos M.E."/>
            <person name="Ohm R.A."/>
            <person name="Ortiz-Santana B."/>
            <person name="Ovrebo C."/>
            <person name="Racz N."/>
            <person name="Riley R."/>
            <person name="Savchenko A."/>
            <person name="Shiryaev A."/>
            <person name="Soop K."/>
            <person name="Spirin V."/>
            <person name="Szebenyi C."/>
            <person name="Tomsovsky M."/>
            <person name="Tulloss R.E."/>
            <person name="Uehling J."/>
            <person name="Grigoriev I.V."/>
            <person name="Vagvolgyi C."/>
            <person name="Papp T."/>
            <person name="Martin F.M."/>
            <person name="Miettinen O."/>
            <person name="Hibbett D.S."/>
            <person name="Nagy L.G."/>
        </authorList>
    </citation>
    <scope>NUCLEOTIDE SEQUENCE [LARGE SCALE GENOMIC DNA]</scope>
    <source>
        <strain evidence="2 3">FP101781</strain>
    </source>
</reference>
<protein>
    <submittedName>
        <fullName evidence="2">Uncharacterized protein</fullName>
    </submittedName>
</protein>
<evidence type="ECO:0000313" key="2">
    <source>
        <dbReference type="EMBL" id="TEB09082.1"/>
    </source>
</evidence>
<keyword evidence="3" id="KW-1185">Reference proteome</keyword>
<name>A0A4Y7RK78_COPMI</name>
<sequence>MATSTRRISGTNDTHTQCHVNPSQSPMCLKECPTPCVRPPTLPTCYTTPPRAIPPMRHLVTTTDGYNKGICGRRWSGVGEVREEMGESAKTKREGADDGDMGDREGAATGGESSWMQRRSCPAFPNERMPSRRMSHLQAGPTKGVAAPLVTILGLNLNVTEYRSNSLPVTLQVRHKLTPHICVWSGDRRDVELMFGGGLSIKEVGRRRGMWSSCKVGGAWREHLQLRDEYIAHQSALGNEDRRQGREIQENPSGAEGRPGFFPVVPPSAAQARKVEVEVEGVSRLMKKGWWVQFFSLSGRVVYSPFSSPLLSLFVPPFLRPRIHLTPIYRPILLFPFTPSPRSSRSAGDLGRSRVRGALWYTRNLRTTCGSGDYPALLVEGSTLSRRHFLIPSPAEARAEGDEWSMERAGLYGERLRIVVLEDSFDKRHQ</sequence>
<accession>A0A4Y7RK78</accession>
<feature type="compositionally biased region" description="Basic and acidic residues" evidence="1">
    <location>
        <begin position="240"/>
        <end position="249"/>
    </location>
</feature>